<accession>A0ABP8NAK0</accession>
<organism evidence="1 2">
    <name type="scientific">Nibrella saemangeumensis</name>
    <dbReference type="NCBI Taxonomy" id="1084526"/>
    <lineage>
        <taxon>Bacteria</taxon>
        <taxon>Pseudomonadati</taxon>
        <taxon>Bacteroidota</taxon>
        <taxon>Cytophagia</taxon>
        <taxon>Cytophagales</taxon>
        <taxon>Spirosomataceae</taxon>
        <taxon>Nibrella</taxon>
    </lineage>
</organism>
<reference evidence="2" key="1">
    <citation type="journal article" date="2019" name="Int. J. Syst. Evol. Microbiol.">
        <title>The Global Catalogue of Microorganisms (GCM) 10K type strain sequencing project: providing services to taxonomists for standard genome sequencing and annotation.</title>
        <authorList>
            <consortium name="The Broad Institute Genomics Platform"/>
            <consortium name="The Broad Institute Genome Sequencing Center for Infectious Disease"/>
            <person name="Wu L."/>
            <person name="Ma J."/>
        </authorList>
    </citation>
    <scope>NUCLEOTIDE SEQUENCE [LARGE SCALE GENOMIC DNA]</scope>
    <source>
        <strain evidence="2">JCM 17927</strain>
    </source>
</reference>
<gene>
    <name evidence="1" type="ORF">GCM10023189_42940</name>
</gene>
<proteinExistence type="predicted"/>
<evidence type="ECO:0000313" key="1">
    <source>
        <dbReference type="EMBL" id="GAA4464123.1"/>
    </source>
</evidence>
<dbReference type="Proteomes" id="UP001501175">
    <property type="component" value="Unassembled WGS sequence"/>
</dbReference>
<dbReference type="EMBL" id="BAABHD010000076">
    <property type="protein sequence ID" value="GAA4464123.1"/>
    <property type="molecule type" value="Genomic_DNA"/>
</dbReference>
<dbReference type="RefSeq" id="WP_345246933.1">
    <property type="nucleotide sequence ID" value="NZ_BAABHD010000076.1"/>
</dbReference>
<name>A0ABP8NAK0_9BACT</name>
<keyword evidence="2" id="KW-1185">Reference proteome</keyword>
<comment type="caution">
    <text evidence="1">The sequence shown here is derived from an EMBL/GenBank/DDBJ whole genome shotgun (WGS) entry which is preliminary data.</text>
</comment>
<sequence length="116" mass="13243">MPFSITFPESLSEKERLSHIEGANAKDKAVEVAVRCNGLTMHHRGKLTGIDLLNHEIHVDTSAEKQTFRYFCKAVYTSKGDKIAYRDNVRIEPEPLTELHGRQRIPVAMLDRLKIL</sequence>
<evidence type="ECO:0000313" key="2">
    <source>
        <dbReference type="Proteomes" id="UP001501175"/>
    </source>
</evidence>
<protein>
    <submittedName>
        <fullName evidence="1">Uncharacterized protein</fullName>
    </submittedName>
</protein>